<dbReference type="EMBL" id="BARU01009248">
    <property type="protein sequence ID" value="GAH34489.1"/>
    <property type="molecule type" value="Genomic_DNA"/>
</dbReference>
<name>X1FYW1_9ZZZZ</name>
<accession>X1FYW1</accession>
<reference evidence="2" key="1">
    <citation type="journal article" date="2014" name="Front. Microbiol.">
        <title>High frequency of phylogenetically diverse reductive dehalogenase-homologous genes in deep subseafloor sedimentary metagenomes.</title>
        <authorList>
            <person name="Kawai M."/>
            <person name="Futagami T."/>
            <person name="Toyoda A."/>
            <person name="Takaki Y."/>
            <person name="Nishi S."/>
            <person name="Hori S."/>
            <person name="Arai W."/>
            <person name="Tsubouchi T."/>
            <person name="Morono Y."/>
            <person name="Uchiyama I."/>
            <person name="Ito T."/>
            <person name="Fujiyama A."/>
            <person name="Inagaki F."/>
            <person name="Takami H."/>
        </authorList>
    </citation>
    <scope>NUCLEOTIDE SEQUENCE</scope>
    <source>
        <strain evidence="2">Expedition CK06-06</strain>
    </source>
</reference>
<sequence>MELEQVYYTENHMHVQNGIVSASMFAGDQEKDLWLPMFLSMDYWKGVTISKQAPPEKLRVGPHPSTERNQQYSQGFRGGTNNTPDGEESYMEIAERFLPMMSRDRVEGDHYWIDIGKSLYGTFDGNDRGLELWIRFTERSDNHSAEECQVLQ</sequence>
<proteinExistence type="predicted"/>
<evidence type="ECO:0000313" key="2">
    <source>
        <dbReference type="EMBL" id="GAH34489.1"/>
    </source>
</evidence>
<protein>
    <submittedName>
        <fullName evidence="2">Uncharacterized protein</fullName>
    </submittedName>
</protein>
<organism evidence="2">
    <name type="scientific">marine sediment metagenome</name>
    <dbReference type="NCBI Taxonomy" id="412755"/>
    <lineage>
        <taxon>unclassified sequences</taxon>
        <taxon>metagenomes</taxon>
        <taxon>ecological metagenomes</taxon>
    </lineage>
</organism>
<feature type="region of interest" description="Disordered" evidence="1">
    <location>
        <begin position="54"/>
        <end position="87"/>
    </location>
</feature>
<feature type="compositionally biased region" description="Polar residues" evidence="1">
    <location>
        <begin position="67"/>
        <end position="84"/>
    </location>
</feature>
<evidence type="ECO:0000256" key="1">
    <source>
        <dbReference type="SAM" id="MobiDB-lite"/>
    </source>
</evidence>
<gene>
    <name evidence="2" type="ORF">S03H2_17879</name>
</gene>
<dbReference type="AlphaFoldDB" id="X1FYW1"/>
<comment type="caution">
    <text evidence="2">The sequence shown here is derived from an EMBL/GenBank/DDBJ whole genome shotgun (WGS) entry which is preliminary data.</text>
</comment>